<dbReference type="PANTHER" id="PTHR14614">
    <property type="entry name" value="HEPATOCELLULAR CARCINOMA-ASSOCIATED ANTIGEN"/>
    <property type="match status" value="1"/>
</dbReference>
<dbReference type="RefSeq" id="XP_033537562.1">
    <property type="nucleotide sequence ID" value="XM_033677954.1"/>
</dbReference>
<dbReference type="Gene3D" id="3.40.50.150">
    <property type="entry name" value="Vaccinia Virus protein VP39"/>
    <property type="match status" value="1"/>
</dbReference>
<reference evidence="3" key="2">
    <citation type="submission" date="2020-04" db="EMBL/GenBank/DDBJ databases">
        <authorList>
            <consortium name="NCBI Genome Project"/>
        </authorList>
    </citation>
    <scope>NUCLEOTIDE SEQUENCE</scope>
    <source>
        <strain evidence="3">CBS 781.70</strain>
    </source>
</reference>
<dbReference type="InterPro" id="IPR029063">
    <property type="entry name" value="SAM-dependent_MTases_sf"/>
</dbReference>
<proteinExistence type="predicted"/>
<dbReference type="GeneID" id="54418524"/>
<protein>
    <submittedName>
        <fullName evidence="1 3">Uncharacterized protein</fullName>
    </submittedName>
</protein>
<name>A0A6G1GDG1_9PEZI</name>
<evidence type="ECO:0000313" key="1">
    <source>
        <dbReference type="EMBL" id="KAF1815931.1"/>
    </source>
</evidence>
<dbReference type="OrthoDB" id="413520at2759"/>
<dbReference type="InterPro" id="IPR019410">
    <property type="entry name" value="Methyltransf_16"/>
</dbReference>
<sequence>MKYIRFLKATKLESGRVSSLITITSDLGESFYQDNVNIHLSACAPFPDETVFARKTVRWVAGMRALPIMLDLDRRWHDQPFQVRASVFPNGLADRLGIEQGTLQLPAVLSAWSDVLRATDLRNGRKGERWTAERRIEVSSHRIVRCWEDIGETIVGHIWDAGVAMSAFIASLASTSGPPQGVGLLEDLLELLKTPPASRPLRIIELGTGTGILGLTFAQCIPNASLVLTDEESGKTLAQRSITATLGGSSALERQTYVDSGQGASARFEPLVWGVQVPKDLSTDTGDPWDIICASDCTYNSDSSPALVSTMAELAGQRRDGRDPLIVVGMKRRHDSEEVFFDLMEKSGFEVRDKATIPLAPAGADVEEEVEVWLFGLHS</sequence>
<dbReference type="GO" id="GO:0008757">
    <property type="term" value="F:S-adenosylmethionine-dependent methyltransferase activity"/>
    <property type="evidence" value="ECO:0007669"/>
    <property type="project" value="UniProtKB-ARBA"/>
</dbReference>
<dbReference type="Pfam" id="PF10294">
    <property type="entry name" value="Methyltransf_16"/>
    <property type="match status" value="1"/>
</dbReference>
<dbReference type="Proteomes" id="UP000504638">
    <property type="component" value="Unplaced"/>
</dbReference>
<evidence type="ECO:0000313" key="2">
    <source>
        <dbReference type="Proteomes" id="UP000504638"/>
    </source>
</evidence>
<dbReference type="EMBL" id="ML975151">
    <property type="protein sequence ID" value="KAF1815931.1"/>
    <property type="molecule type" value="Genomic_DNA"/>
</dbReference>
<reference evidence="3" key="3">
    <citation type="submission" date="2025-04" db="UniProtKB">
        <authorList>
            <consortium name="RefSeq"/>
        </authorList>
    </citation>
    <scope>IDENTIFICATION</scope>
    <source>
        <strain evidence="3">CBS 781.70</strain>
    </source>
</reference>
<dbReference type="AlphaFoldDB" id="A0A6G1GDG1"/>
<dbReference type="PANTHER" id="PTHR14614:SF132">
    <property type="entry name" value="PROTEIN-LYSINE METHYLTRANSFERASE C42C1.13"/>
    <property type="match status" value="1"/>
</dbReference>
<organism evidence="1">
    <name type="scientific">Eremomyces bilateralis CBS 781.70</name>
    <dbReference type="NCBI Taxonomy" id="1392243"/>
    <lineage>
        <taxon>Eukaryota</taxon>
        <taxon>Fungi</taxon>
        <taxon>Dikarya</taxon>
        <taxon>Ascomycota</taxon>
        <taxon>Pezizomycotina</taxon>
        <taxon>Dothideomycetes</taxon>
        <taxon>Dothideomycetes incertae sedis</taxon>
        <taxon>Eremomycetales</taxon>
        <taxon>Eremomycetaceae</taxon>
        <taxon>Eremomyces</taxon>
    </lineage>
</organism>
<reference evidence="1 3" key="1">
    <citation type="submission" date="2020-01" db="EMBL/GenBank/DDBJ databases">
        <authorList>
            <consortium name="DOE Joint Genome Institute"/>
            <person name="Haridas S."/>
            <person name="Albert R."/>
            <person name="Binder M."/>
            <person name="Bloem J."/>
            <person name="Labutti K."/>
            <person name="Salamov A."/>
            <person name="Andreopoulos B."/>
            <person name="Baker S.E."/>
            <person name="Barry K."/>
            <person name="Bills G."/>
            <person name="Bluhm B.H."/>
            <person name="Cannon C."/>
            <person name="Castanera R."/>
            <person name="Culley D.E."/>
            <person name="Daum C."/>
            <person name="Ezra D."/>
            <person name="Gonzalez J.B."/>
            <person name="Henrissat B."/>
            <person name="Kuo A."/>
            <person name="Liang C."/>
            <person name="Lipzen A."/>
            <person name="Lutzoni F."/>
            <person name="Magnuson J."/>
            <person name="Mondo S."/>
            <person name="Nolan M."/>
            <person name="Ohm R."/>
            <person name="Pangilinan J."/>
            <person name="Park H.-J."/>
            <person name="Ramirez L."/>
            <person name="Alfaro M."/>
            <person name="Sun H."/>
            <person name="Tritt A."/>
            <person name="Yoshinaga Y."/>
            <person name="Zwiers L.-H."/>
            <person name="Turgeon B.G."/>
            <person name="Goodwin S.B."/>
            <person name="Spatafora J.W."/>
            <person name="Crous P.W."/>
            <person name="Grigoriev I.V."/>
        </authorList>
    </citation>
    <scope>NUCLEOTIDE SEQUENCE</scope>
    <source>
        <strain evidence="1 3">CBS 781.70</strain>
    </source>
</reference>
<gene>
    <name evidence="1 3" type="ORF">P152DRAFT_446927</name>
</gene>
<evidence type="ECO:0000313" key="3">
    <source>
        <dbReference type="RefSeq" id="XP_033537562.1"/>
    </source>
</evidence>
<dbReference type="SUPFAM" id="SSF53335">
    <property type="entry name" value="S-adenosyl-L-methionine-dependent methyltransferases"/>
    <property type="match status" value="1"/>
</dbReference>
<dbReference type="GO" id="GO:0005829">
    <property type="term" value="C:cytosol"/>
    <property type="evidence" value="ECO:0007669"/>
    <property type="project" value="TreeGrafter"/>
</dbReference>
<accession>A0A6G1GDG1</accession>
<keyword evidence="2" id="KW-1185">Reference proteome</keyword>